<comment type="caution">
    <text evidence="11">The sequence shown here is derived from an EMBL/GenBank/DDBJ whole genome shotgun (WGS) entry which is preliminary data.</text>
</comment>
<dbReference type="Pfam" id="PF00561">
    <property type="entry name" value="Abhydrolase_1"/>
    <property type="match status" value="1"/>
</dbReference>
<dbReference type="PIRSF" id="PIRSF000862">
    <property type="entry name" value="Steryl_ester_lip"/>
    <property type="match status" value="1"/>
</dbReference>
<feature type="active site" description="Charge relay system" evidence="8">
    <location>
        <position position="362"/>
    </location>
</feature>
<evidence type="ECO:0000259" key="10">
    <source>
        <dbReference type="Pfam" id="PF00561"/>
    </source>
</evidence>
<accession>A0AAV7IWE5</accession>
<keyword evidence="2 9" id="KW-0732">Signal</keyword>
<feature type="signal peptide" evidence="9">
    <location>
        <begin position="1"/>
        <end position="20"/>
    </location>
</feature>
<dbReference type="FunFam" id="3.40.50.1820:FF:000057">
    <property type="entry name" value="Lipase"/>
    <property type="match status" value="1"/>
</dbReference>
<name>A0AAV7IWE5_COTGL</name>
<keyword evidence="5" id="KW-0443">Lipid metabolism</keyword>
<dbReference type="GO" id="GO:0016042">
    <property type="term" value="P:lipid catabolic process"/>
    <property type="evidence" value="ECO:0007669"/>
    <property type="project" value="UniProtKB-KW"/>
</dbReference>
<protein>
    <recommendedName>
        <fullName evidence="7">Lipase</fullName>
    </recommendedName>
</protein>
<evidence type="ECO:0000256" key="5">
    <source>
        <dbReference type="ARBA" id="ARBA00023098"/>
    </source>
</evidence>
<evidence type="ECO:0000256" key="2">
    <source>
        <dbReference type="ARBA" id="ARBA00022729"/>
    </source>
</evidence>
<gene>
    <name evidence="11" type="ORF">KQX54_013386</name>
</gene>
<dbReference type="AlphaFoldDB" id="A0AAV7IWE5"/>
<evidence type="ECO:0000313" key="12">
    <source>
        <dbReference type="Proteomes" id="UP000826195"/>
    </source>
</evidence>
<dbReference type="InterPro" id="IPR000073">
    <property type="entry name" value="AB_hydrolase_1"/>
</dbReference>
<feature type="active site" description="Nucleophile" evidence="8">
    <location>
        <position position="157"/>
    </location>
</feature>
<evidence type="ECO:0000256" key="1">
    <source>
        <dbReference type="ARBA" id="ARBA00010701"/>
    </source>
</evidence>
<keyword evidence="4 7" id="KW-0442">Lipid degradation</keyword>
<evidence type="ECO:0000256" key="3">
    <source>
        <dbReference type="ARBA" id="ARBA00022801"/>
    </source>
</evidence>
<evidence type="ECO:0000256" key="4">
    <source>
        <dbReference type="ARBA" id="ARBA00022963"/>
    </source>
</evidence>
<sequence>MMHVLSCSVIFLSLLGFSTNDVFESWPTTKLIERDGYYGETHNVTTEDGFILSLHRIPGKLNSTPVLLIHGLLCTSALWVVLGKEKSLAYLLADEGYDVWLANSRGSSYSMSHVNLTTDDFEFWDFSYNEMGIYDLPAMIDYITSIVNDKIIIIGHSQGTMQSFIMESERPEMTEKIKGLICLAPIAFLGHVEWRIKNIGPVLAKIANFFRNFGLLNSFGVQTLAFKTILSFGCKLFKIQNYFCQNIYYSIIGFEDHQFNSTLLNPILDNYPAGTSFKNLIHFSQDVEFNVFAKYDYGEGENLKIYNSSKPPDYDLSKVTSPTALIYSKADWYSNPTDVEALIDVLPNIIDVYVVDHPKFTHMDFLWAIDAKSLLYDHVIDLVKKFSN</sequence>
<evidence type="ECO:0000256" key="8">
    <source>
        <dbReference type="PIRSR" id="PIRSR000862-1"/>
    </source>
</evidence>
<keyword evidence="6" id="KW-0325">Glycoprotein</keyword>
<reference evidence="11 12" key="1">
    <citation type="journal article" date="2021" name="J. Hered.">
        <title>A chromosome-level genome assembly of the parasitoid wasp, Cotesia glomerata (Hymenoptera: Braconidae).</title>
        <authorList>
            <person name="Pinto B.J."/>
            <person name="Weis J.J."/>
            <person name="Gamble T."/>
            <person name="Ode P.J."/>
            <person name="Paul R."/>
            <person name="Zaspel J.M."/>
        </authorList>
    </citation>
    <scope>NUCLEOTIDE SEQUENCE [LARGE SCALE GENOMIC DNA]</scope>
    <source>
        <strain evidence="11">CgM1</strain>
    </source>
</reference>
<organism evidence="11 12">
    <name type="scientific">Cotesia glomerata</name>
    <name type="common">Lepidopteran parasitic wasp</name>
    <name type="synonym">Apanteles glomeratus</name>
    <dbReference type="NCBI Taxonomy" id="32391"/>
    <lineage>
        <taxon>Eukaryota</taxon>
        <taxon>Metazoa</taxon>
        <taxon>Ecdysozoa</taxon>
        <taxon>Arthropoda</taxon>
        <taxon>Hexapoda</taxon>
        <taxon>Insecta</taxon>
        <taxon>Pterygota</taxon>
        <taxon>Neoptera</taxon>
        <taxon>Endopterygota</taxon>
        <taxon>Hymenoptera</taxon>
        <taxon>Apocrita</taxon>
        <taxon>Ichneumonoidea</taxon>
        <taxon>Braconidae</taxon>
        <taxon>Microgastrinae</taxon>
        <taxon>Cotesia</taxon>
    </lineage>
</organism>
<keyword evidence="3 7" id="KW-0378">Hydrolase</keyword>
<dbReference type="EMBL" id="JAHXZJ010000747">
    <property type="protein sequence ID" value="KAH0557977.1"/>
    <property type="molecule type" value="Genomic_DNA"/>
</dbReference>
<dbReference type="Gene3D" id="3.40.50.1820">
    <property type="entry name" value="alpha/beta hydrolase"/>
    <property type="match status" value="1"/>
</dbReference>
<dbReference type="GO" id="GO:0016788">
    <property type="term" value="F:hydrolase activity, acting on ester bonds"/>
    <property type="evidence" value="ECO:0007669"/>
    <property type="project" value="InterPro"/>
</dbReference>
<dbReference type="Proteomes" id="UP000826195">
    <property type="component" value="Unassembled WGS sequence"/>
</dbReference>
<dbReference type="PANTHER" id="PTHR11005">
    <property type="entry name" value="LYSOSOMAL ACID LIPASE-RELATED"/>
    <property type="match status" value="1"/>
</dbReference>
<comment type="similarity">
    <text evidence="1 7">Belongs to the AB hydrolase superfamily. Lipase family.</text>
</comment>
<feature type="active site" description="Charge relay system" evidence="8">
    <location>
        <position position="331"/>
    </location>
</feature>
<dbReference type="InterPro" id="IPR025483">
    <property type="entry name" value="Lipase_euk"/>
</dbReference>
<evidence type="ECO:0000313" key="11">
    <source>
        <dbReference type="EMBL" id="KAH0557977.1"/>
    </source>
</evidence>
<feature type="domain" description="AB hydrolase-1" evidence="10">
    <location>
        <begin position="65"/>
        <end position="367"/>
    </location>
</feature>
<dbReference type="SUPFAM" id="SSF53474">
    <property type="entry name" value="alpha/beta-Hydrolases"/>
    <property type="match status" value="1"/>
</dbReference>
<evidence type="ECO:0000256" key="7">
    <source>
        <dbReference type="PIRNR" id="PIRNR000862"/>
    </source>
</evidence>
<feature type="chain" id="PRO_5043518517" description="Lipase" evidence="9">
    <location>
        <begin position="21"/>
        <end position="388"/>
    </location>
</feature>
<evidence type="ECO:0000256" key="9">
    <source>
        <dbReference type="SAM" id="SignalP"/>
    </source>
</evidence>
<evidence type="ECO:0000256" key="6">
    <source>
        <dbReference type="ARBA" id="ARBA00023180"/>
    </source>
</evidence>
<proteinExistence type="inferred from homology"/>
<dbReference type="InterPro" id="IPR029058">
    <property type="entry name" value="AB_hydrolase_fold"/>
</dbReference>
<keyword evidence="12" id="KW-1185">Reference proteome</keyword>